<gene>
    <name evidence="1" type="ORF">VSR83_38070</name>
</gene>
<reference evidence="1" key="1">
    <citation type="submission" date="2024-01" db="EMBL/GenBank/DDBJ databases">
        <title>The diversity of rhizobia nodulating Mimosa spp. in eleven states of Brazil covering several biomes is determined by host plant, location, and edaphic factors.</title>
        <authorList>
            <person name="Rouws L."/>
            <person name="Barauna A."/>
            <person name="Beukes C."/>
            <person name="De Faria S.M."/>
            <person name="Gross E."/>
            <person name="Dos Reis Junior F.B."/>
            <person name="Simon M."/>
            <person name="Maluk M."/>
            <person name="Odee D.W."/>
            <person name="Kenicer G."/>
            <person name="Young J.P.W."/>
            <person name="Reis V.M."/>
            <person name="Zilli J."/>
            <person name="James E.K."/>
        </authorList>
    </citation>
    <scope>NUCLEOTIDE SEQUENCE</scope>
    <source>
        <strain evidence="1">JPY452</strain>
    </source>
</reference>
<sequence length="618" mass="67328">MSLILSRRDLNFLLYEWLDVESLTRIPRYADHTRETFDAALDTCEKIATDLFAPHNKKNDQHEPHFDGETVTIIPEVKTALQAFSDAGLMAAGQDYEYGGMQLPLVVEKAGFAWFKGANVGTSAYPFLTIGNANLLLAHGSAKQIDTFVRPELEGRYFGTMCLSEPQAGSSLSDVATRADFECDSPLGAQYRLRGNKMWISGGEHELAENIVHLVLAKIPGPDGKLIAGVKGISLFVVPKYLVNEDGSRGERNDVVLAGLNHKMGYRGTTNCLLNFGEGTQHTPGGRAGAIGYLVGEPHHGLAYMFHMMNEARIGVGLGATMLGYTGYLHALDYARNRPQGRPVGAAGKDPASPQVRLVEHADVRRMLLAQKSYVEGALALNLWCAKLVDEAGAASGAEREPLSLLLDLLTPIAKSWPSQWCLAANDLAIQVHGGYGYTREYNVEQFYRDNRLNPIHEGTHGIQGLDLLGRKVVIKDGAALKIFVERVQATLERAHASGAADEASHANALAAALERLTRVTRQLWAAGDPAVTLANASVYLEAFGHVVLVWVWLEQALVARAALAASIGMHGEEADFYRGKLAAAAYFFAWELPKTGAQFDLLASLDRTTLDMQDAWF</sequence>
<proteinExistence type="predicted"/>
<accession>A0ACC6RWF6</accession>
<dbReference type="Proteomes" id="UP001392318">
    <property type="component" value="Unassembled WGS sequence"/>
</dbReference>
<protein>
    <submittedName>
        <fullName evidence="1">Acyl-CoA dehydrogenase</fullName>
    </submittedName>
</protein>
<comment type="caution">
    <text evidence="1">The sequence shown here is derived from an EMBL/GenBank/DDBJ whole genome shotgun (WGS) entry which is preliminary data.</text>
</comment>
<evidence type="ECO:0000313" key="2">
    <source>
        <dbReference type="Proteomes" id="UP001392318"/>
    </source>
</evidence>
<evidence type="ECO:0000313" key="1">
    <source>
        <dbReference type="EMBL" id="MEM5405734.1"/>
    </source>
</evidence>
<name>A0ACC6RWF6_9BURK</name>
<keyword evidence="2" id="KW-1185">Reference proteome</keyword>
<organism evidence="1 2">
    <name type="scientific">Paraburkholderia unamae</name>
    <dbReference type="NCBI Taxonomy" id="219649"/>
    <lineage>
        <taxon>Bacteria</taxon>
        <taxon>Pseudomonadati</taxon>
        <taxon>Pseudomonadota</taxon>
        <taxon>Betaproteobacteria</taxon>
        <taxon>Burkholderiales</taxon>
        <taxon>Burkholderiaceae</taxon>
        <taxon>Paraburkholderia</taxon>
    </lineage>
</organism>
<dbReference type="EMBL" id="JAYMRU010000047">
    <property type="protein sequence ID" value="MEM5405734.1"/>
    <property type="molecule type" value="Genomic_DNA"/>
</dbReference>